<protein>
    <submittedName>
        <fullName evidence="8">Thioredoxin domain-containing protein</fullName>
    </submittedName>
</protein>
<comment type="caution">
    <text evidence="8">The sequence shown here is derived from an EMBL/GenBank/DDBJ whole genome shotgun (WGS) entry which is preliminary data.</text>
</comment>
<keyword evidence="3" id="KW-0560">Oxidoreductase</keyword>
<evidence type="ECO:0000256" key="2">
    <source>
        <dbReference type="ARBA" id="ARBA00022729"/>
    </source>
</evidence>
<keyword evidence="6" id="KW-0812">Transmembrane</keyword>
<dbReference type="GO" id="GO:0016491">
    <property type="term" value="F:oxidoreductase activity"/>
    <property type="evidence" value="ECO:0007669"/>
    <property type="project" value="UniProtKB-KW"/>
</dbReference>
<accession>A0A6I4VZM9</accession>
<evidence type="ECO:0000256" key="4">
    <source>
        <dbReference type="ARBA" id="ARBA00023157"/>
    </source>
</evidence>
<dbReference type="EMBL" id="WUUL01000014">
    <property type="protein sequence ID" value="MXQ55410.1"/>
    <property type="molecule type" value="Genomic_DNA"/>
</dbReference>
<comment type="similarity">
    <text evidence="1">Belongs to the thioredoxin family. DsbA subfamily.</text>
</comment>
<name>A0A6I4VZM9_9BACL</name>
<evidence type="ECO:0000256" key="5">
    <source>
        <dbReference type="ARBA" id="ARBA00023284"/>
    </source>
</evidence>
<keyword evidence="2" id="KW-0732">Signal</keyword>
<dbReference type="InterPro" id="IPR013766">
    <property type="entry name" value="Thioredoxin_domain"/>
</dbReference>
<evidence type="ECO:0000313" key="8">
    <source>
        <dbReference type="EMBL" id="MXQ55410.1"/>
    </source>
</evidence>
<organism evidence="8 9">
    <name type="scientific">Shimazuella alba</name>
    <dbReference type="NCBI Taxonomy" id="2690964"/>
    <lineage>
        <taxon>Bacteria</taxon>
        <taxon>Bacillati</taxon>
        <taxon>Bacillota</taxon>
        <taxon>Bacilli</taxon>
        <taxon>Bacillales</taxon>
        <taxon>Thermoactinomycetaceae</taxon>
        <taxon>Shimazuella</taxon>
    </lineage>
</organism>
<evidence type="ECO:0000259" key="7">
    <source>
        <dbReference type="PROSITE" id="PS51352"/>
    </source>
</evidence>
<evidence type="ECO:0000256" key="6">
    <source>
        <dbReference type="SAM" id="Phobius"/>
    </source>
</evidence>
<feature type="transmembrane region" description="Helical" evidence="6">
    <location>
        <begin position="12"/>
        <end position="31"/>
    </location>
</feature>
<dbReference type="Pfam" id="PF13462">
    <property type="entry name" value="Thioredoxin_4"/>
    <property type="match status" value="1"/>
</dbReference>
<evidence type="ECO:0000256" key="3">
    <source>
        <dbReference type="ARBA" id="ARBA00023002"/>
    </source>
</evidence>
<proteinExistence type="inferred from homology"/>
<evidence type="ECO:0000256" key="1">
    <source>
        <dbReference type="ARBA" id="ARBA00005791"/>
    </source>
</evidence>
<dbReference type="Gene3D" id="3.40.30.10">
    <property type="entry name" value="Glutaredoxin"/>
    <property type="match status" value="1"/>
</dbReference>
<dbReference type="Proteomes" id="UP000430692">
    <property type="component" value="Unassembled WGS sequence"/>
</dbReference>
<dbReference type="SUPFAM" id="SSF52833">
    <property type="entry name" value="Thioredoxin-like"/>
    <property type="match status" value="1"/>
</dbReference>
<dbReference type="AlphaFoldDB" id="A0A6I4VZM9"/>
<sequence>MANQKKSRDMQGIVIGTILVLVLALGIYGAISSFSSTQSAVDKVFTIDYKGQPFLGKENAPVKIMEYGDYKCPVCKQFNDSIMPQLKKDFIDTGKVAFYFTNTQIIGPDSLTAGEAGEAVFKQNPQAFWKYHEAMYQNQGNESLEWATPAFLVDLIKKNVPEVDAKKVEQDLKNKTFQKQALEDMEKFNKHGIDGVPTIMVNGKYIENSLSYADIKATIEKELQAK</sequence>
<dbReference type="PANTHER" id="PTHR13887">
    <property type="entry name" value="GLUTATHIONE S-TRANSFERASE KAPPA"/>
    <property type="match status" value="1"/>
</dbReference>
<keyword evidence="5" id="KW-0676">Redox-active center</keyword>
<dbReference type="RefSeq" id="WP_160802759.1">
    <property type="nucleotide sequence ID" value="NZ_WUUL01000014.1"/>
</dbReference>
<keyword evidence="4" id="KW-1015">Disulfide bond</keyword>
<gene>
    <name evidence="8" type="ORF">GSM42_17145</name>
</gene>
<keyword evidence="6" id="KW-0472">Membrane</keyword>
<reference evidence="8 9" key="1">
    <citation type="submission" date="2019-12" db="EMBL/GenBank/DDBJ databases">
        <title>Whole-genome analyses of novel actinobacteria.</title>
        <authorList>
            <person name="Sahin N."/>
            <person name="Saygin H."/>
        </authorList>
    </citation>
    <scope>NUCLEOTIDE SEQUENCE [LARGE SCALE GENOMIC DNA]</scope>
    <source>
        <strain evidence="8 9">KC615</strain>
    </source>
</reference>
<dbReference type="InterPro" id="IPR036249">
    <property type="entry name" value="Thioredoxin-like_sf"/>
</dbReference>
<feature type="domain" description="Thioredoxin" evidence="7">
    <location>
        <begin position="25"/>
        <end position="224"/>
    </location>
</feature>
<keyword evidence="9" id="KW-1185">Reference proteome</keyword>
<evidence type="ECO:0000313" key="9">
    <source>
        <dbReference type="Proteomes" id="UP000430692"/>
    </source>
</evidence>
<dbReference type="InterPro" id="IPR012336">
    <property type="entry name" value="Thioredoxin-like_fold"/>
</dbReference>
<keyword evidence="6" id="KW-1133">Transmembrane helix</keyword>
<dbReference type="PROSITE" id="PS51352">
    <property type="entry name" value="THIOREDOXIN_2"/>
    <property type="match status" value="1"/>
</dbReference>
<dbReference type="PANTHER" id="PTHR13887:SF14">
    <property type="entry name" value="DISULFIDE BOND FORMATION PROTEIN D"/>
    <property type="match status" value="1"/>
</dbReference>